<keyword evidence="2" id="KW-0812">Transmembrane</keyword>
<keyword evidence="2" id="KW-1133">Transmembrane helix</keyword>
<feature type="region of interest" description="Disordered" evidence="1">
    <location>
        <begin position="353"/>
        <end position="379"/>
    </location>
</feature>
<feature type="compositionally biased region" description="Polar residues" evidence="1">
    <location>
        <begin position="64"/>
        <end position="73"/>
    </location>
</feature>
<proteinExistence type="predicted"/>
<dbReference type="STRING" id="35128.B5YLJ4"/>
<dbReference type="AlphaFoldDB" id="B5YLJ4"/>
<dbReference type="InParanoid" id="B5YLJ4"/>
<dbReference type="SUPFAM" id="SSF56300">
    <property type="entry name" value="Metallo-dependent phosphatases"/>
    <property type="match status" value="1"/>
</dbReference>
<dbReference type="PANTHER" id="PTHR33987">
    <property type="entry name" value="CALCINEURIN-LIKE METALLO-PHOSPHOESTERASE SUPERFAMILY PROTEIN"/>
    <property type="match status" value="1"/>
</dbReference>
<dbReference type="EMBL" id="CP001159">
    <property type="protein sequence ID" value="ACI64089.1"/>
    <property type="molecule type" value="Genomic_DNA"/>
</dbReference>
<evidence type="ECO:0008006" key="5">
    <source>
        <dbReference type="Google" id="ProtNLM"/>
    </source>
</evidence>
<dbReference type="RefSeq" id="XP_002295372.1">
    <property type="nucleotide sequence ID" value="XM_002295336.1"/>
</dbReference>
<organism evidence="3 4">
    <name type="scientific">Thalassiosira pseudonana</name>
    <name type="common">Marine diatom</name>
    <name type="synonym">Cyclotella nana</name>
    <dbReference type="NCBI Taxonomy" id="35128"/>
    <lineage>
        <taxon>Eukaryota</taxon>
        <taxon>Sar</taxon>
        <taxon>Stramenopiles</taxon>
        <taxon>Ochrophyta</taxon>
        <taxon>Bacillariophyta</taxon>
        <taxon>Coscinodiscophyceae</taxon>
        <taxon>Thalassiosirophycidae</taxon>
        <taxon>Thalassiosirales</taxon>
        <taxon>Thalassiosiraceae</taxon>
        <taxon>Thalassiosira</taxon>
    </lineage>
</organism>
<feature type="transmembrane region" description="Helical" evidence="2">
    <location>
        <begin position="255"/>
        <end position="275"/>
    </location>
</feature>
<feature type="region of interest" description="Disordered" evidence="1">
    <location>
        <begin position="1"/>
        <end position="73"/>
    </location>
</feature>
<dbReference type="HOGENOM" id="CLU_319241_0_0_1"/>
<dbReference type="CDD" id="cd07389">
    <property type="entry name" value="MPP_PhoD"/>
    <property type="match status" value="1"/>
</dbReference>
<feature type="compositionally biased region" description="Polar residues" evidence="1">
    <location>
        <begin position="1"/>
        <end position="12"/>
    </location>
</feature>
<feature type="compositionally biased region" description="Basic and acidic residues" evidence="1">
    <location>
        <begin position="191"/>
        <end position="203"/>
    </location>
</feature>
<dbReference type="PANTHER" id="PTHR33987:SF1">
    <property type="entry name" value="CALCINEURIN-LIKE METALLO-PHOSPHOESTERASE SUPERFAMILY PROTEIN"/>
    <property type="match status" value="1"/>
</dbReference>
<dbReference type="Proteomes" id="UP000001449">
    <property type="component" value="Chromosome 18"/>
</dbReference>
<dbReference type="Gene3D" id="3.60.21.70">
    <property type="entry name" value="PhoD-like phosphatase"/>
    <property type="match status" value="1"/>
</dbReference>
<evidence type="ECO:0000313" key="4">
    <source>
        <dbReference type="Proteomes" id="UP000001449"/>
    </source>
</evidence>
<accession>B5YLJ4</accession>
<dbReference type="GeneID" id="7450943"/>
<feature type="region of interest" description="Disordered" evidence="1">
    <location>
        <begin position="160"/>
        <end position="212"/>
    </location>
</feature>
<dbReference type="eggNOG" id="ENOG502QYCS">
    <property type="taxonomic scope" value="Eukaryota"/>
</dbReference>
<keyword evidence="2" id="KW-0472">Membrane</keyword>
<gene>
    <name evidence="3" type="ORF">THAPS_10802</name>
</gene>
<feature type="region of interest" description="Disordered" evidence="1">
    <location>
        <begin position="292"/>
        <end position="322"/>
    </location>
</feature>
<evidence type="ECO:0000256" key="2">
    <source>
        <dbReference type="SAM" id="Phobius"/>
    </source>
</evidence>
<dbReference type="PaxDb" id="35128-Thaps10802"/>
<protein>
    <recommendedName>
        <fullName evidence="5">PhoD-like phosphatase metallophosphatase domain-containing protein</fullName>
    </recommendedName>
</protein>
<reference evidence="3 4" key="2">
    <citation type="journal article" date="2008" name="Nature">
        <title>The Phaeodactylum genome reveals the evolutionary history of diatom genomes.</title>
        <authorList>
            <person name="Bowler C."/>
            <person name="Allen A.E."/>
            <person name="Badger J.H."/>
            <person name="Grimwood J."/>
            <person name="Jabbari K."/>
            <person name="Kuo A."/>
            <person name="Maheswari U."/>
            <person name="Martens C."/>
            <person name="Maumus F."/>
            <person name="Otillar R.P."/>
            <person name="Rayko E."/>
            <person name="Salamov A."/>
            <person name="Vandepoele K."/>
            <person name="Beszteri B."/>
            <person name="Gruber A."/>
            <person name="Heijde M."/>
            <person name="Katinka M."/>
            <person name="Mock T."/>
            <person name="Valentin K."/>
            <person name="Verret F."/>
            <person name="Berges J.A."/>
            <person name="Brownlee C."/>
            <person name="Cadoret J.P."/>
            <person name="Chiovitti A."/>
            <person name="Choi C.J."/>
            <person name="Coesel S."/>
            <person name="De Martino A."/>
            <person name="Detter J.C."/>
            <person name="Durkin C."/>
            <person name="Falciatore A."/>
            <person name="Fournet J."/>
            <person name="Haruta M."/>
            <person name="Huysman M.J."/>
            <person name="Jenkins B.D."/>
            <person name="Jiroutova K."/>
            <person name="Jorgensen R.E."/>
            <person name="Joubert Y."/>
            <person name="Kaplan A."/>
            <person name="Kroger N."/>
            <person name="Kroth P.G."/>
            <person name="La Roche J."/>
            <person name="Lindquist E."/>
            <person name="Lommer M."/>
            <person name="Martin-Jezequel V."/>
            <person name="Lopez P.J."/>
            <person name="Lucas S."/>
            <person name="Mangogna M."/>
            <person name="McGinnis K."/>
            <person name="Medlin L.K."/>
            <person name="Montsant A."/>
            <person name="Oudot-Le Secq M.P."/>
            <person name="Napoli C."/>
            <person name="Obornik M."/>
            <person name="Parker M.S."/>
            <person name="Petit J.L."/>
            <person name="Porcel B.M."/>
            <person name="Poulsen N."/>
            <person name="Robison M."/>
            <person name="Rychlewski L."/>
            <person name="Rynearson T.A."/>
            <person name="Schmutz J."/>
            <person name="Shapiro H."/>
            <person name="Siaut M."/>
            <person name="Stanley M."/>
            <person name="Sussman M.R."/>
            <person name="Taylor A.R."/>
            <person name="Vardi A."/>
            <person name="von Dassow P."/>
            <person name="Vyverman W."/>
            <person name="Willis A."/>
            <person name="Wyrwicz L.S."/>
            <person name="Rokhsar D.S."/>
            <person name="Weissenbach J."/>
            <person name="Armbrust E.V."/>
            <person name="Green B.R."/>
            <person name="Van de Peer Y."/>
            <person name="Grigoriev I.V."/>
        </authorList>
    </citation>
    <scope>NUCLEOTIDE SEQUENCE [LARGE SCALE GENOMIC DNA]</scope>
    <source>
        <strain evidence="3 4">CCMP1335</strain>
    </source>
</reference>
<dbReference type="InterPro" id="IPR029052">
    <property type="entry name" value="Metallo-depent_PP-like"/>
</dbReference>
<feature type="compositionally biased region" description="Polar residues" evidence="1">
    <location>
        <begin position="294"/>
        <end position="310"/>
    </location>
</feature>
<keyword evidence="4" id="KW-1185">Reference proteome</keyword>
<dbReference type="InterPro" id="IPR038607">
    <property type="entry name" value="PhoD-like_sf"/>
</dbReference>
<sequence>MGEAEASQSSAKPSKMICPGFLPEGGSITLDDLLVNEQSDDPPLDMPSDSSSCSSSDDAKSSPKNNTNVRTSNEVPLQIDELFTMPNHLDPRILPHVDLIKTLSELESNRTSSSNVASKLLHASSYVNLDGEGEFSSVFREESGGTHRMKNRREVMHMWGAKRGVSESRTSGAKSQRVKDEAPTKSSTAKAVDRDITQSKTFEESDSEEEESVIDYQYDECYVDKKDDEVSQQERTTAEKVEGNNRLGGCYRKKCIWYFAVVLVVCVGLGLAVVLSSPISHGGGCGNTLMEVTHSGSTGSQEDALSQSETDGSDQPYDDGSEEKVVNDITSASQGAVTDQTHTNLFDELQPSQKAEEVPYKPKVQPLPFRPKGDGNSYGPPIDKGGEGYCREAASKTSDISLPNHAYPNDTKPISRIAFGSCFKPEKQSSSALWNHVRNTFKADLWVWLGDNAYGPTENSMSEKRLAYDAAKQDHYYSSVGPLAEPKIPVIATWDNNDFGNSYDVGGDYNCQASSQAEFSRHFDLPTDDPRHPSQQDNQQYGVYSSHIFDKPNATNSTDGYGLHILLLDSKIHRSPTISTSSYCLEDGCLCMKEKSTMLGDAQWEWLEHELLSESKTSELKLIGSSNQVLPPTYRGKSKLEYCSYDGQNGTFDNALTDLDEENWTYIPNEQLYNYDNAHLGTRYRSFAQIPQERQRLLRLAQRSINEGRTKQIIFLAGDMHWGEIEAKRLSSWSGGDHEDANVTRDNSTYYGASRVLYSVTASGIDQHTDARNENSHRVRVRTADTRGNSVFTQECKFPFRASDGGEQYNDCVDFRRTGKLACATVTEGTNNVMTTSQSWGYCLLEEKELVPRDRQQYSKLNKCTDSYHHTCSAQANYGGIEVDWDARTVTMSVFTPYEVEVVASSISIDF</sequence>
<evidence type="ECO:0000256" key="1">
    <source>
        <dbReference type="SAM" id="MobiDB-lite"/>
    </source>
</evidence>
<feature type="compositionally biased region" description="Low complexity" evidence="1">
    <location>
        <begin position="46"/>
        <end position="56"/>
    </location>
</feature>
<dbReference type="KEGG" id="tps:THAPS_10802"/>
<reference evidence="3 4" key="1">
    <citation type="journal article" date="2004" name="Science">
        <title>The genome of the diatom Thalassiosira pseudonana: ecology, evolution, and metabolism.</title>
        <authorList>
            <person name="Armbrust E.V."/>
            <person name="Berges J.A."/>
            <person name="Bowler C."/>
            <person name="Green B.R."/>
            <person name="Martinez D."/>
            <person name="Putnam N.H."/>
            <person name="Zhou S."/>
            <person name="Allen A.E."/>
            <person name="Apt K.E."/>
            <person name="Bechner M."/>
            <person name="Brzezinski M.A."/>
            <person name="Chaal B.K."/>
            <person name="Chiovitti A."/>
            <person name="Davis A.K."/>
            <person name="Demarest M.S."/>
            <person name="Detter J.C."/>
            <person name="Glavina T."/>
            <person name="Goodstein D."/>
            <person name="Hadi M.Z."/>
            <person name="Hellsten U."/>
            <person name="Hildebrand M."/>
            <person name="Jenkins B.D."/>
            <person name="Jurka J."/>
            <person name="Kapitonov V.V."/>
            <person name="Kroger N."/>
            <person name="Lau W.W."/>
            <person name="Lane T.W."/>
            <person name="Larimer F.W."/>
            <person name="Lippmeier J.C."/>
            <person name="Lucas S."/>
            <person name="Medina M."/>
            <person name="Montsant A."/>
            <person name="Obornik M."/>
            <person name="Parker M.S."/>
            <person name="Palenik B."/>
            <person name="Pazour G.J."/>
            <person name="Richardson P.M."/>
            <person name="Rynearson T.A."/>
            <person name="Saito M.A."/>
            <person name="Schwartz D.C."/>
            <person name="Thamatrakoln K."/>
            <person name="Valentin K."/>
            <person name="Vardi A."/>
            <person name="Wilkerson F.P."/>
            <person name="Rokhsar D.S."/>
        </authorList>
    </citation>
    <scope>NUCLEOTIDE SEQUENCE [LARGE SCALE GENOMIC DNA]</scope>
    <source>
        <strain evidence="3 4">CCMP1335</strain>
    </source>
</reference>
<name>B5YLJ4_THAPS</name>
<dbReference type="InterPro" id="IPR018946">
    <property type="entry name" value="PhoD-like_MPP"/>
</dbReference>
<evidence type="ECO:0000313" key="3">
    <source>
        <dbReference type="EMBL" id="ACI64089.1"/>
    </source>
</evidence>